<comment type="subcellular location">
    <subcellularLocation>
        <location evidence="1">Membrane</location>
        <topology evidence="1">Multi-pass membrane protein</topology>
    </subcellularLocation>
</comment>
<dbReference type="PANTHER" id="PTHR32261">
    <property type="entry name" value="CALCIUM HOMEOSTASIS MODULATOR PROTEIN"/>
    <property type="match status" value="1"/>
</dbReference>
<keyword evidence="8" id="KW-0407">Ion channel</keyword>
<evidence type="ECO:0000256" key="1">
    <source>
        <dbReference type="ARBA" id="ARBA00004141"/>
    </source>
</evidence>
<feature type="region of interest" description="Disordered" evidence="9">
    <location>
        <begin position="291"/>
        <end position="313"/>
    </location>
</feature>
<keyword evidence="6" id="KW-0406">Ion transport</keyword>
<keyword evidence="12" id="KW-1185">Reference proteome</keyword>
<reference evidence="11" key="1">
    <citation type="submission" date="2025-08" db="UniProtKB">
        <authorList>
            <consortium name="Ensembl"/>
        </authorList>
    </citation>
    <scope>IDENTIFICATION</scope>
</reference>
<keyword evidence="4 10" id="KW-0812">Transmembrane</keyword>
<organism evidence="11 12">
    <name type="scientific">Leptobrachium leishanense</name>
    <name type="common">Leishan spiny toad</name>
    <dbReference type="NCBI Taxonomy" id="445787"/>
    <lineage>
        <taxon>Eukaryota</taxon>
        <taxon>Metazoa</taxon>
        <taxon>Chordata</taxon>
        <taxon>Craniata</taxon>
        <taxon>Vertebrata</taxon>
        <taxon>Euteleostomi</taxon>
        <taxon>Amphibia</taxon>
        <taxon>Batrachia</taxon>
        <taxon>Anura</taxon>
        <taxon>Pelobatoidea</taxon>
        <taxon>Megophryidae</taxon>
        <taxon>Leptobrachium</taxon>
    </lineage>
</organism>
<evidence type="ECO:0000256" key="3">
    <source>
        <dbReference type="ARBA" id="ARBA00022448"/>
    </source>
</evidence>
<dbReference type="GO" id="GO:0005886">
    <property type="term" value="C:plasma membrane"/>
    <property type="evidence" value="ECO:0007669"/>
    <property type="project" value="TreeGrafter"/>
</dbReference>
<keyword evidence="5 10" id="KW-1133">Transmembrane helix</keyword>
<name>A0A8C5PMI0_9ANUR</name>
<protein>
    <submittedName>
        <fullName evidence="11">Calcium homeostasis modulator family member 5</fullName>
    </submittedName>
</protein>
<feature type="transmembrane region" description="Helical" evidence="10">
    <location>
        <begin position="185"/>
        <end position="206"/>
    </location>
</feature>
<accession>A0A8C5PMI0</accession>
<dbReference type="Pfam" id="PF14798">
    <property type="entry name" value="Ca_hom_mod"/>
    <property type="match status" value="1"/>
</dbReference>
<dbReference type="GO" id="GO:1904669">
    <property type="term" value="P:ATP export"/>
    <property type="evidence" value="ECO:0007669"/>
    <property type="project" value="UniProtKB-ARBA"/>
</dbReference>
<keyword evidence="7 10" id="KW-0472">Membrane</keyword>
<evidence type="ECO:0000313" key="11">
    <source>
        <dbReference type="Ensembl" id="ENSLLEP00000024861.1"/>
    </source>
</evidence>
<sequence>MSTMDALHKFVQFFTDKKSAIVYGFLALITVGGQQLFSLVAFKCPCSKQNLVYGFMFLFAPALILLILGYFLDGRTWKLYTGCCLNPKKIFPNGNIYHCCFGFVHLTLNAFIVPVMWISIALLNGTFYACAMSGWQNPEFVQLLCYNKSINCPRDVFKVTCSNTSMPALESLEITRVLQAQSQVIGWWLITVSCVSSLLITCYVNCRSKVSSLQMSFWRIYMGKEKEKFDQLAQEYASKLAERNLRSFFENKDPEPLELPDSKSWEEVSTLYTYNWNHQYYSTMHSFVERHEKRNETEGEESIDNGDGEQNMV</sequence>
<dbReference type="OrthoDB" id="5953668at2759"/>
<dbReference type="GO" id="GO:0005261">
    <property type="term" value="F:monoatomic cation channel activity"/>
    <property type="evidence" value="ECO:0007669"/>
    <property type="project" value="TreeGrafter"/>
</dbReference>
<dbReference type="InterPro" id="IPR029569">
    <property type="entry name" value="CALHM"/>
</dbReference>
<evidence type="ECO:0000313" key="12">
    <source>
        <dbReference type="Proteomes" id="UP000694569"/>
    </source>
</evidence>
<evidence type="ECO:0000256" key="6">
    <source>
        <dbReference type="ARBA" id="ARBA00023065"/>
    </source>
</evidence>
<evidence type="ECO:0000256" key="10">
    <source>
        <dbReference type="SAM" id="Phobius"/>
    </source>
</evidence>
<dbReference type="Ensembl" id="ENSLLET00000025813.1">
    <property type="protein sequence ID" value="ENSLLEP00000024861.1"/>
    <property type="gene ID" value="ENSLLEG00000015832.1"/>
</dbReference>
<feature type="transmembrane region" description="Helical" evidence="10">
    <location>
        <begin position="96"/>
        <end position="118"/>
    </location>
</feature>
<evidence type="ECO:0000256" key="2">
    <source>
        <dbReference type="ARBA" id="ARBA00008497"/>
    </source>
</evidence>
<dbReference type="AlphaFoldDB" id="A0A8C5PMI0"/>
<feature type="transmembrane region" description="Helical" evidence="10">
    <location>
        <begin position="20"/>
        <end position="40"/>
    </location>
</feature>
<keyword evidence="3" id="KW-0813">Transport</keyword>
<gene>
    <name evidence="11" type="primary">CALHM5</name>
</gene>
<comment type="similarity">
    <text evidence="2">Belongs to the CALHM family.</text>
</comment>
<evidence type="ECO:0000256" key="5">
    <source>
        <dbReference type="ARBA" id="ARBA00022989"/>
    </source>
</evidence>
<dbReference type="Proteomes" id="UP000694569">
    <property type="component" value="Unplaced"/>
</dbReference>
<dbReference type="PANTHER" id="PTHR32261:SF8">
    <property type="entry name" value="CALCIUM HOMEOSTASIS MODULATOR PROTEIN 5"/>
    <property type="match status" value="1"/>
</dbReference>
<dbReference type="GeneTree" id="ENSGT01030000234610"/>
<evidence type="ECO:0000256" key="4">
    <source>
        <dbReference type="ARBA" id="ARBA00022692"/>
    </source>
</evidence>
<feature type="compositionally biased region" description="Acidic residues" evidence="9">
    <location>
        <begin position="298"/>
        <end position="307"/>
    </location>
</feature>
<proteinExistence type="inferred from homology"/>
<reference evidence="11" key="2">
    <citation type="submission" date="2025-09" db="UniProtKB">
        <authorList>
            <consortium name="Ensembl"/>
        </authorList>
    </citation>
    <scope>IDENTIFICATION</scope>
</reference>
<evidence type="ECO:0000256" key="9">
    <source>
        <dbReference type="SAM" id="MobiDB-lite"/>
    </source>
</evidence>
<feature type="transmembrane region" description="Helical" evidence="10">
    <location>
        <begin position="52"/>
        <end position="72"/>
    </location>
</feature>
<evidence type="ECO:0000256" key="7">
    <source>
        <dbReference type="ARBA" id="ARBA00023136"/>
    </source>
</evidence>
<evidence type="ECO:0000256" key="8">
    <source>
        <dbReference type="ARBA" id="ARBA00023303"/>
    </source>
</evidence>